<evidence type="ECO:0000313" key="4">
    <source>
        <dbReference type="EMBL" id="KPL76375.1"/>
    </source>
</evidence>
<dbReference type="OrthoDB" id="9802114at2"/>
<dbReference type="AlphaFoldDB" id="A0A0P6X4D1"/>
<dbReference type="PANTHER" id="PTHR43080:SF2">
    <property type="entry name" value="CBS DOMAIN-CONTAINING PROTEIN"/>
    <property type="match status" value="1"/>
</dbReference>
<dbReference type="Proteomes" id="UP000050514">
    <property type="component" value="Unassembled WGS sequence"/>
</dbReference>
<evidence type="ECO:0000313" key="5">
    <source>
        <dbReference type="Proteomes" id="UP000050514"/>
    </source>
</evidence>
<dbReference type="InterPro" id="IPR046342">
    <property type="entry name" value="CBS_dom_sf"/>
</dbReference>
<evidence type="ECO:0000256" key="2">
    <source>
        <dbReference type="PROSITE-ProRule" id="PRU00703"/>
    </source>
</evidence>
<organism evidence="4 5">
    <name type="scientific">Bellilinea caldifistulae</name>
    <dbReference type="NCBI Taxonomy" id="360411"/>
    <lineage>
        <taxon>Bacteria</taxon>
        <taxon>Bacillati</taxon>
        <taxon>Chloroflexota</taxon>
        <taxon>Anaerolineae</taxon>
        <taxon>Anaerolineales</taxon>
        <taxon>Anaerolineaceae</taxon>
        <taxon>Bellilinea</taxon>
    </lineage>
</organism>
<dbReference type="PROSITE" id="PS51371">
    <property type="entry name" value="CBS"/>
    <property type="match status" value="2"/>
</dbReference>
<proteinExistence type="predicted"/>
<evidence type="ECO:0000259" key="3">
    <source>
        <dbReference type="PROSITE" id="PS51371"/>
    </source>
</evidence>
<dbReference type="PANTHER" id="PTHR43080">
    <property type="entry name" value="CBS DOMAIN-CONTAINING PROTEIN CBSX3, MITOCHONDRIAL"/>
    <property type="match status" value="1"/>
</dbReference>
<dbReference type="SMART" id="SM00116">
    <property type="entry name" value="CBS"/>
    <property type="match status" value="2"/>
</dbReference>
<feature type="domain" description="CBS" evidence="3">
    <location>
        <begin position="76"/>
        <end position="132"/>
    </location>
</feature>
<keyword evidence="1 2" id="KW-0129">CBS domain</keyword>
<sequence>MATVKNLLKIKGTDVWSVPVTATVRETLKLMAEKNIGAVLVMEGEKIAGIFSERDYARFAAQRESLLLDEPVSDLMTRAVYYVSPTQTVEECMALMTSKHIRHLPVLDENHKLVGLISIGDVVKQVLEEKETTIQGLENYILGRGYSG</sequence>
<evidence type="ECO:0000256" key="1">
    <source>
        <dbReference type="ARBA" id="ARBA00023122"/>
    </source>
</evidence>
<dbReference type="RefSeq" id="WP_061919441.1">
    <property type="nucleotide sequence ID" value="NZ_DF967971.1"/>
</dbReference>
<dbReference type="PATRIC" id="fig|360411.5.peg.1505"/>
<dbReference type="SUPFAM" id="SSF54631">
    <property type="entry name" value="CBS-domain pair"/>
    <property type="match status" value="1"/>
</dbReference>
<accession>A0A0P6X4D1</accession>
<dbReference type="Pfam" id="PF00571">
    <property type="entry name" value="CBS"/>
    <property type="match status" value="2"/>
</dbReference>
<reference evidence="4 5" key="1">
    <citation type="submission" date="2015-07" db="EMBL/GenBank/DDBJ databases">
        <title>Draft genome of Bellilinea caldifistulae DSM 17877.</title>
        <authorList>
            <person name="Hemp J."/>
            <person name="Ward L.M."/>
            <person name="Pace L.A."/>
            <person name="Fischer W.W."/>
        </authorList>
    </citation>
    <scope>NUCLEOTIDE SEQUENCE [LARGE SCALE GENOMIC DNA]</scope>
    <source>
        <strain evidence="4 5">GOMI-1</strain>
    </source>
</reference>
<dbReference type="Gene3D" id="3.10.580.10">
    <property type="entry name" value="CBS-domain"/>
    <property type="match status" value="1"/>
</dbReference>
<name>A0A0P6X4D1_9CHLR</name>
<dbReference type="STRING" id="360411.AC812_06880"/>
<dbReference type="InterPro" id="IPR044725">
    <property type="entry name" value="CBSX3_CBS_dom"/>
</dbReference>
<dbReference type="InterPro" id="IPR051257">
    <property type="entry name" value="Diverse_CBS-Domain"/>
</dbReference>
<protein>
    <recommendedName>
        <fullName evidence="3">CBS domain-containing protein</fullName>
    </recommendedName>
</protein>
<dbReference type="InterPro" id="IPR000644">
    <property type="entry name" value="CBS_dom"/>
</dbReference>
<dbReference type="EMBL" id="LGHJ01000012">
    <property type="protein sequence ID" value="KPL76375.1"/>
    <property type="molecule type" value="Genomic_DNA"/>
</dbReference>
<gene>
    <name evidence="4" type="ORF">AC812_06880</name>
</gene>
<dbReference type="CDD" id="cd04623">
    <property type="entry name" value="CBS_pair_bac_euk"/>
    <property type="match status" value="1"/>
</dbReference>
<keyword evidence="5" id="KW-1185">Reference proteome</keyword>
<comment type="caution">
    <text evidence="4">The sequence shown here is derived from an EMBL/GenBank/DDBJ whole genome shotgun (WGS) entry which is preliminary data.</text>
</comment>
<feature type="domain" description="CBS" evidence="3">
    <location>
        <begin position="9"/>
        <end position="70"/>
    </location>
</feature>